<comment type="caution">
    <text evidence="1">The sequence shown here is derived from an EMBL/GenBank/DDBJ whole genome shotgun (WGS) entry which is preliminary data.</text>
</comment>
<protein>
    <submittedName>
        <fullName evidence="1">Uncharacterized protein</fullName>
    </submittedName>
</protein>
<dbReference type="EMBL" id="JABSTR010000010">
    <property type="protein sequence ID" value="KAH9379428.1"/>
    <property type="molecule type" value="Genomic_DNA"/>
</dbReference>
<gene>
    <name evidence="1" type="ORF">HPB48_011495</name>
</gene>
<dbReference type="OrthoDB" id="6504160at2759"/>
<reference evidence="1 2" key="1">
    <citation type="journal article" date="2020" name="Cell">
        <title>Large-Scale Comparative Analyses of Tick Genomes Elucidate Their Genetic Diversity and Vector Capacities.</title>
        <authorList>
            <consortium name="Tick Genome and Microbiome Consortium (TIGMIC)"/>
            <person name="Jia N."/>
            <person name="Wang J."/>
            <person name="Shi W."/>
            <person name="Du L."/>
            <person name="Sun Y."/>
            <person name="Zhan W."/>
            <person name="Jiang J.F."/>
            <person name="Wang Q."/>
            <person name="Zhang B."/>
            <person name="Ji P."/>
            <person name="Bell-Sakyi L."/>
            <person name="Cui X.M."/>
            <person name="Yuan T.T."/>
            <person name="Jiang B.G."/>
            <person name="Yang W.F."/>
            <person name="Lam T.T."/>
            <person name="Chang Q.C."/>
            <person name="Ding S.J."/>
            <person name="Wang X.J."/>
            <person name="Zhu J.G."/>
            <person name="Ruan X.D."/>
            <person name="Zhao L."/>
            <person name="Wei J.T."/>
            <person name="Ye R.Z."/>
            <person name="Que T.C."/>
            <person name="Du C.H."/>
            <person name="Zhou Y.H."/>
            <person name="Cheng J.X."/>
            <person name="Dai P.F."/>
            <person name="Guo W.B."/>
            <person name="Han X.H."/>
            <person name="Huang E.J."/>
            <person name="Li L.F."/>
            <person name="Wei W."/>
            <person name="Gao Y.C."/>
            <person name="Liu J.Z."/>
            <person name="Shao H.Z."/>
            <person name="Wang X."/>
            <person name="Wang C.C."/>
            <person name="Yang T.C."/>
            <person name="Huo Q.B."/>
            <person name="Li W."/>
            <person name="Chen H.Y."/>
            <person name="Chen S.E."/>
            <person name="Zhou L.G."/>
            <person name="Ni X.B."/>
            <person name="Tian J.H."/>
            <person name="Sheng Y."/>
            <person name="Liu T."/>
            <person name="Pan Y.S."/>
            <person name="Xia L.Y."/>
            <person name="Li J."/>
            <person name="Zhao F."/>
            <person name="Cao W.C."/>
        </authorList>
    </citation>
    <scope>NUCLEOTIDE SEQUENCE [LARGE SCALE GENOMIC DNA]</scope>
    <source>
        <strain evidence="1">HaeL-2018</strain>
    </source>
</reference>
<dbReference type="AlphaFoldDB" id="A0A9J6GYI4"/>
<proteinExistence type="predicted"/>
<evidence type="ECO:0000313" key="1">
    <source>
        <dbReference type="EMBL" id="KAH9379428.1"/>
    </source>
</evidence>
<keyword evidence="2" id="KW-1185">Reference proteome</keyword>
<accession>A0A9J6GYI4</accession>
<dbReference type="VEuPathDB" id="VectorBase:HLOH_054435"/>
<evidence type="ECO:0000313" key="2">
    <source>
        <dbReference type="Proteomes" id="UP000821853"/>
    </source>
</evidence>
<name>A0A9J6GYI4_HAELO</name>
<dbReference type="Proteomes" id="UP000821853">
    <property type="component" value="Chromosome 8"/>
</dbReference>
<organism evidence="1 2">
    <name type="scientific">Haemaphysalis longicornis</name>
    <name type="common">Bush tick</name>
    <dbReference type="NCBI Taxonomy" id="44386"/>
    <lineage>
        <taxon>Eukaryota</taxon>
        <taxon>Metazoa</taxon>
        <taxon>Ecdysozoa</taxon>
        <taxon>Arthropoda</taxon>
        <taxon>Chelicerata</taxon>
        <taxon>Arachnida</taxon>
        <taxon>Acari</taxon>
        <taxon>Parasitiformes</taxon>
        <taxon>Ixodida</taxon>
        <taxon>Ixodoidea</taxon>
        <taxon>Ixodidae</taxon>
        <taxon>Haemaphysalinae</taxon>
        <taxon>Haemaphysalis</taxon>
    </lineage>
</organism>
<sequence length="63" mass="6879">MAVNGISCKVLHDKGATFDIVHPSFVKPEHFTGSGVWVRQVIEPDAKCLPVARIEMKGTFGIL</sequence>